<evidence type="ECO:0000313" key="3">
    <source>
        <dbReference type="Proteomes" id="UP000247409"/>
    </source>
</evidence>
<name>A0A2V3IZH2_9FLOR</name>
<evidence type="ECO:0008006" key="4">
    <source>
        <dbReference type="Google" id="ProtNLM"/>
    </source>
</evidence>
<dbReference type="GO" id="GO:0005743">
    <property type="term" value="C:mitochondrial inner membrane"/>
    <property type="evidence" value="ECO:0007669"/>
    <property type="project" value="InterPro"/>
</dbReference>
<accession>A0A2V3IZH2</accession>
<dbReference type="OrthoDB" id="10443809at2759"/>
<keyword evidence="3" id="KW-1185">Reference proteome</keyword>
<dbReference type="Pfam" id="PF07347">
    <property type="entry name" value="CI-B14_5a"/>
    <property type="match status" value="1"/>
</dbReference>
<sequence>MALRSRTAVLLNAANKSESVMSAEGGLRAFVQRLRERLSTGKILRPDVQDDVLRQPVSESKFRYPSPGSQQPPVVPQGPYEHVFNIEYHSRDARRRHTREQVHPSDAAATAGLPPTAGTPAQSRFLGMAGDFDRHQ</sequence>
<feature type="region of interest" description="Disordered" evidence="1">
    <location>
        <begin position="56"/>
        <end position="136"/>
    </location>
</feature>
<gene>
    <name evidence="2" type="ORF">BWQ96_02633</name>
</gene>
<comment type="caution">
    <text evidence="2">The sequence shown here is derived from an EMBL/GenBank/DDBJ whole genome shotgun (WGS) entry which is preliminary data.</text>
</comment>
<dbReference type="AlphaFoldDB" id="A0A2V3IZH2"/>
<evidence type="ECO:0000313" key="2">
    <source>
        <dbReference type="EMBL" id="PXF47489.1"/>
    </source>
</evidence>
<protein>
    <recommendedName>
        <fullName evidence="4">NADH dehydrogenase [ubiquinone] 1 alpha subcomplex subunit 7</fullName>
    </recommendedName>
</protein>
<organism evidence="2 3">
    <name type="scientific">Gracilariopsis chorda</name>
    <dbReference type="NCBI Taxonomy" id="448386"/>
    <lineage>
        <taxon>Eukaryota</taxon>
        <taxon>Rhodophyta</taxon>
        <taxon>Florideophyceae</taxon>
        <taxon>Rhodymeniophycidae</taxon>
        <taxon>Gracilariales</taxon>
        <taxon>Gracilariaceae</taxon>
        <taxon>Gracilariopsis</taxon>
    </lineage>
</organism>
<feature type="compositionally biased region" description="Low complexity" evidence="1">
    <location>
        <begin position="107"/>
        <end position="121"/>
    </location>
</feature>
<proteinExistence type="predicted"/>
<reference evidence="2 3" key="1">
    <citation type="journal article" date="2018" name="Mol. Biol. Evol.">
        <title>Analysis of the draft genome of the red seaweed Gracilariopsis chorda provides insights into genome size evolution in Rhodophyta.</title>
        <authorList>
            <person name="Lee J."/>
            <person name="Yang E.C."/>
            <person name="Graf L."/>
            <person name="Yang J.H."/>
            <person name="Qiu H."/>
            <person name="Zel Zion U."/>
            <person name="Chan C.X."/>
            <person name="Stephens T.G."/>
            <person name="Weber A.P.M."/>
            <person name="Boo G.H."/>
            <person name="Boo S.M."/>
            <person name="Kim K.M."/>
            <person name="Shin Y."/>
            <person name="Jung M."/>
            <person name="Lee S.J."/>
            <person name="Yim H.S."/>
            <person name="Lee J.H."/>
            <person name="Bhattacharya D."/>
            <person name="Yoon H.S."/>
        </authorList>
    </citation>
    <scope>NUCLEOTIDE SEQUENCE [LARGE SCALE GENOMIC DNA]</scope>
    <source>
        <strain evidence="2 3">SKKU-2015</strain>
        <tissue evidence="2">Whole body</tissue>
    </source>
</reference>
<evidence type="ECO:0000256" key="1">
    <source>
        <dbReference type="SAM" id="MobiDB-lite"/>
    </source>
</evidence>
<dbReference type="Proteomes" id="UP000247409">
    <property type="component" value="Unassembled WGS sequence"/>
</dbReference>
<dbReference type="InterPro" id="IPR009947">
    <property type="entry name" value="NDUA7"/>
</dbReference>
<dbReference type="GO" id="GO:0042773">
    <property type="term" value="P:ATP synthesis coupled electron transport"/>
    <property type="evidence" value="ECO:0007669"/>
    <property type="project" value="InterPro"/>
</dbReference>
<dbReference type="EMBL" id="NBIV01000023">
    <property type="protein sequence ID" value="PXF47489.1"/>
    <property type="molecule type" value="Genomic_DNA"/>
</dbReference>